<keyword evidence="3 4" id="KW-0560">Oxidoreductase</keyword>
<dbReference type="AlphaFoldDB" id="A0AA38X230"/>
<dbReference type="SUPFAM" id="SSF51735">
    <property type="entry name" value="NAD(P)-binding Rossmann-fold domains"/>
    <property type="match status" value="1"/>
</dbReference>
<protein>
    <submittedName>
        <fullName evidence="4">Short-chain alcohol dehydrogenase</fullName>
        <ecNumber evidence="4">1.3.1.33</ecNumber>
    </submittedName>
</protein>
<dbReference type="Gene3D" id="3.40.50.720">
    <property type="entry name" value="NAD(P)-binding Rossmann-like Domain"/>
    <property type="match status" value="1"/>
</dbReference>
<evidence type="ECO:0000256" key="3">
    <source>
        <dbReference type="ARBA" id="ARBA00023002"/>
    </source>
</evidence>
<dbReference type="Pfam" id="PF00106">
    <property type="entry name" value="adh_short"/>
    <property type="match status" value="1"/>
</dbReference>
<dbReference type="PANTHER" id="PTHR24320">
    <property type="entry name" value="RETINOL DEHYDROGENASE"/>
    <property type="match status" value="1"/>
</dbReference>
<accession>A0AA38X230</accession>
<comment type="similarity">
    <text evidence="1">Belongs to the short-chain dehydrogenases/reductases (SDR) family.</text>
</comment>
<gene>
    <name evidence="4" type="primary">RDH1_4</name>
    <name evidence="4" type="ORF">H2200_010009</name>
</gene>
<proteinExistence type="inferred from homology"/>
<dbReference type="PRINTS" id="PR00081">
    <property type="entry name" value="GDHRDH"/>
</dbReference>
<dbReference type="PANTHER" id="PTHR24320:SF236">
    <property type="entry name" value="SHORT-CHAIN DEHYDROGENASE-RELATED"/>
    <property type="match status" value="1"/>
</dbReference>
<keyword evidence="2" id="KW-0521">NADP</keyword>
<evidence type="ECO:0000256" key="2">
    <source>
        <dbReference type="ARBA" id="ARBA00022857"/>
    </source>
</evidence>
<keyword evidence="5" id="KW-1185">Reference proteome</keyword>
<dbReference type="InterPro" id="IPR036291">
    <property type="entry name" value="NAD(P)-bd_dom_sf"/>
</dbReference>
<name>A0AA38X230_9EURO</name>
<sequence>MPPPLNQAFPPKPTFTEANIKTLANKVFIVTGASSGVGLELAKILYSKGATVYLAARSVQKIEQAISSINSSIRNPPSGARLEVLQLDLSDLSSIKQCANKFLAHEERLDVLVHNAAVMTPPPGSKNGYDLEMATNCLGPFLLTRLLEPILRKTARSTPDKNSVRIVWVASMIAYGVPDGNIVFDKSTSRPKIHKNNLENYMQSKVGDVFLATEAARKLGEDGILSLSVHPGLMKTELQRHQPAWTGFVMGLVFKPPKFGAYSELFAAVSPAITAADNGAYIIPWGRLGPIPPRIKHDIKSQAQGGSGLAARFWDWCEKETKAYL</sequence>
<dbReference type="EC" id="1.3.1.33" evidence="4"/>
<organism evidence="4 5">
    <name type="scientific">Cladophialophora chaetospira</name>
    <dbReference type="NCBI Taxonomy" id="386627"/>
    <lineage>
        <taxon>Eukaryota</taxon>
        <taxon>Fungi</taxon>
        <taxon>Dikarya</taxon>
        <taxon>Ascomycota</taxon>
        <taxon>Pezizomycotina</taxon>
        <taxon>Eurotiomycetes</taxon>
        <taxon>Chaetothyriomycetidae</taxon>
        <taxon>Chaetothyriales</taxon>
        <taxon>Herpotrichiellaceae</taxon>
        <taxon>Cladophialophora</taxon>
    </lineage>
</organism>
<evidence type="ECO:0000256" key="1">
    <source>
        <dbReference type="ARBA" id="ARBA00006484"/>
    </source>
</evidence>
<dbReference type="InterPro" id="IPR002347">
    <property type="entry name" value="SDR_fam"/>
</dbReference>
<evidence type="ECO:0000313" key="5">
    <source>
        <dbReference type="Proteomes" id="UP001172673"/>
    </source>
</evidence>
<dbReference type="Proteomes" id="UP001172673">
    <property type="component" value="Unassembled WGS sequence"/>
</dbReference>
<reference evidence="4" key="1">
    <citation type="submission" date="2022-10" db="EMBL/GenBank/DDBJ databases">
        <title>Culturing micro-colonial fungi from biological soil crusts in the Mojave desert and describing Neophaeococcomyces mojavensis, and introducing the new genera and species Taxawa tesnikishii.</title>
        <authorList>
            <person name="Kurbessoian T."/>
            <person name="Stajich J.E."/>
        </authorList>
    </citation>
    <scope>NUCLEOTIDE SEQUENCE</scope>
    <source>
        <strain evidence="4">TK_41</strain>
    </source>
</reference>
<comment type="caution">
    <text evidence="4">The sequence shown here is derived from an EMBL/GenBank/DDBJ whole genome shotgun (WGS) entry which is preliminary data.</text>
</comment>
<dbReference type="GO" id="GO:0016630">
    <property type="term" value="F:protochlorophyllide reductase activity"/>
    <property type="evidence" value="ECO:0007669"/>
    <property type="project" value="UniProtKB-EC"/>
</dbReference>
<evidence type="ECO:0000313" key="4">
    <source>
        <dbReference type="EMBL" id="KAJ9605352.1"/>
    </source>
</evidence>
<dbReference type="EMBL" id="JAPDRK010000016">
    <property type="protein sequence ID" value="KAJ9605352.1"/>
    <property type="molecule type" value="Genomic_DNA"/>
</dbReference>